<dbReference type="AlphaFoldDB" id="F5LB06"/>
<organism evidence="2 3">
    <name type="scientific">Caldalkalibacillus thermarum (strain TA2.A1)</name>
    <dbReference type="NCBI Taxonomy" id="986075"/>
    <lineage>
        <taxon>Bacteria</taxon>
        <taxon>Bacillati</taxon>
        <taxon>Bacillota</taxon>
        <taxon>Bacilli</taxon>
        <taxon>Bacillales</taxon>
        <taxon>Bacillaceae</taxon>
        <taxon>Caldalkalibacillus</taxon>
    </lineage>
</organism>
<feature type="transmembrane region" description="Helical" evidence="1">
    <location>
        <begin position="39"/>
        <end position="60"/>
    </location>
</feature>
<evidence type="ECO:0000313" key="3">
    <source>
        <dbReference type="Proteomes" id="UP000010716"/>
    </source>
</evidence>
<accession>F5LB06</accession>
<gene>
    <name evidence="2" type="ORF">CathTA2_3091</name>
</gene>
<evidence type="ECO:0000313" key="2">
    <source>
        <dbReference type="EMBL" id="EGL81545.1"/>
    </source>
</evidence>
<sequence length="67" mass="7881">MGNKALAPLQALWGSYMRVGFYMRIGILRPSEEKLDSAFLFNGTLSAWEGCHFYLLFVFIRQWEKKF</sequence>
<reference evidence="2 3" key="1">
    <citation type="journal article" date="2011" name="J. Bacteriol.">
        <title>Draft genome sequence of the thermoalkaliphilic Caldalkalibacillus thermarum strain TA2.A1.</title>
        <authorList>
            <person name="Kalamorz F."/>
            <person name="Keis S."/>
            <person name="McMillan D.G."/>
            <person name="Olsson K."/>
            <person name="Stanton J.A."/>
            <person name="Stockwell P."/>
            <person name="Black M.A."/>
            <person name="Klingeman D.M."/>
            <person name="Land M.L."/>
            <person name="Han C.S."/>
            <person name="Martin S.L."/>
            <person name="Becher S.A."/>
            <person name="Peddie C.J."/>
            <person name="Morgan H.W."/>
            <person name="Matthies D."/>
            <person name="Preiss L."/>
            <person name="Meier T."/>
            <person name="Brown S.D."/>
            <person name="Cook G.M."/>
        </authorList>
    </citation>
    <scope>NUCLEOTIDE SEQUENCE [LARGE SCALE GENOMIC DNA]</scope>
    <source>
        <strain evidence="2 3">TA2.A1</strain>
    </source>
</reference>
<dbReference type="EMBL" id="AFCE01000165">
    <property type="protein sequence ID" value="EGL81545.1"/>
    <property type="molecule type" value="Genomic_DNA"/>
</dbReference>
<evidence type="ECO:0000256" key="1">
    <source>
        <dbReference type="SAM" id="Phobius"/>
    </source>
</evidence>
<keyword evidence="1" id="KW-1133">Transmembrane helix</keyword>
<proteinExistence type="predicted"/>
<keyword evidence="1" id="KW-0472">Membrane</keyword>
<protein>
    <submittedName>
        <fullName evidence="2">Uncharacterized protein</fullName>
    </submittedName>
</protein>
<keyword evidence="1" id="KW-0812">Transmembrane</keyword>
<dbReference type="Proteomes" id="UP000010716">
    <property type="component" value="Unassembled WGS sequence"/>
</dbReference>
<name>F5LB06_CALTT</name>
<comment type="caution">
    <text evidence="2">The sequence shown here is derived from an EMBL/GenBank/DDBJ whole genome shotgun (WGS) entry which is preliminary data.</text>
</comment>